<gene>
    <name evidence="1" type="ORF">QN277_022300</name>
</gene>
<sequence>MVFGLGIPVDGLFAFFQTLPSLFNAWVPSFMYNALEGCCTESSSLTHWFHQVFLGFILLLARPLQSQSHRWSLVLYLPHSSLLITPADLSCYIFFCFAFQFRSAVPGSPATNAVDSIRRYVTPFQFTSFMPSPH</sequence>
<organism evidence="1 2">
    <name type="scientific">Acacia crassicarpa</name>
    <name type="common">northern wattle</name>
    <dbReference type="NCBI Taxonomy" id="499986"/>
    <lineage>
        <taxon>Eukaryota</taxon>
        <taxon>Viridiplantae</taxon>
        <taxon>Streptophyta</taxon>
        <taxon>Embryophyta</taxon>
        <taxon>Tracheophyta</taxon>
        <taxon>Spermatophyta</taxon>
        <taxon>Magnoliopsida</taxon>
        <taxon>eudicotyledons</taxon>
        <taxon>Gunneridae</taxon>
        <taxon>Pentapetalae</taxon>
        <taxon>rosids</taxon>
        <taxon>fabids</taxon>
        <taxon>Fabales</taxon>
        <taxon>Fabaceae</taxon>
        <taxon>Caesalpinioideae</taxon>
        <taxon>mimosoid clade</taxon>
        <taxon>Acacieae</taxon>
        <taxon>Acacia</taxon>
    </lineage>
</organism>
<comment type="caution">
    <text evidence="1">The sequence shown here is derived from an EMBL/GenBank/DDBJ whole genome shotgun (WGS) entry which is preliminary data.</text>
</comment>
<keyword evidence="2" id="KW-1185">Reference proteome</keyword>
<dbReference type="EMBL" id="JAWXYG010000006">
    <property type="protein sequence ID" value="KAK4269097.1"/>
    <property type="molecule type" value="Genomic_DNA"/>
</dbReference>
<evidence type="ECO:0000313" key="2">
    <source>
        <dbReference type="Proteomes" id="UP001293593"/>
    </source>
</evidence>
<dbReference type="AlphaFoldDB" id="A0AAE1JEN5"/>
<proteinExistence type="predicted"/>
<protein>
    <submittedName>
        <fullName evidence="1">Uncharacterized protein</fullName>
    </submittedName>
</protein>
<accession>A0AAE1JEN5</accession>
<reference evidence="1" key="1">
    <citation type="submission" date="2023-10" db="EMBL/GenBank/DDBJ databases">
        <title>Chromosome-level genome of the transformable northern wattle, Acacia crassicarpa.</title>
        <authorList>
            <person name="Massaro I."/>
            <person name="Sinha N.R."/>
            <person name="Poethig S."/>
            <person name="Leichty A.R."/>
        </authorList>
    </citation>
    <scope>NUCLEOTIDE SEQUENCE</scope>
    <source>
        <strain evidence="1">Acra3RX</strain>
        <tissue evidence="1">Leaf</tissue>
    </source>
</reference>
<name>A0AAE1JEN5_9FABA</name>
<evidence type="ECO:0000313" key="1">
    <source>
        <dbReference type="EMBL" id="KAK4269097.1"/>
    </source>
</evidence>
<dbReference type="Proteomes" id="UP001293593">
    <property type="component" value="Unassembled WGS sequence"/>
</dbReference>